<dbReference type="InterPro" id="IPR053235">
    <property type="entry name" value="Ser_Thr_kinase"/>
</dbReference>
<evidence type="ECO:0000313" key="2">
    <source>
        <dbReference type="EMBL" id="KAG1777755.1"/>
    </source>
</evidence>
<name>A0A9P6ZWY9_9AGAM</name>
<keyword evidence="3" id="KW-1185">Reference proteome</keyword>
<feature type="domain" description="Protein kinase" evidence="1">
    <location>
        <begin position="49"/>
        <end position="256"/>
    </location>
</feature>
<dbReference type="GO" id="GO:0004674">
    <property type="term" value="F:protein serine/threonine kinase activity"/>
    <property type="evidence" value="ECO:0007669"/>
    <property type="project" value="TreeGrafter"/>
</dbReference>
<dbReference type="SUPFAM" id="SSF56112">
    <property type="entry name" value="Protein kinase-like (PK-like)"/>
    <property type="match status" value="1"/>
</dbReference>
<keyword evidence="2" id="KW-0418">Kinase</keyword>
<dbReference type="AlphaFoldDB" id="A0A9P6ZWY9"/>
<dbReference type="Gene3D" id="1.10.510.10">
    <property type="entry name" value="Transferase(Phosphotransferase) domain 1"/>
    <property type="match status" value="1"/>
</dbReference>
<proteinExistence type="predicted"/>
<keyword evidence="2" id="KW-0808">Transferase</keyword>
<dbReference type="InterPro" id="IPR011009">
    <property type="entry name" value="Kinase-like_dom_sf"/>
</dbReference>
<accession>A0A9P6ZWY9</accession>
<evidence type="ECO:0000259" key="1">
    <source>
        <dbReference type="PROSITE" id="PS50011"/>
    </source>
</evidence>
<dbReference type="GO" id="GO:0005737">
    <property type="term" value="C:cytoplasm"/>
    <property type="evidence" value="ECO:0007669"/>
    <property type="project" value="TreeGrafter"/>
</dbReference>
<evidence type="ECO:0000313" key="3">
    <source>
        <dbReference type="Proteomes" id="UP000714275"/>
    </source>
</evidence>
<dbReference type="Pfam" id="PF00069">
    <property type="entry name" value="Pkinase"/>
    <property type="match status" value="1"/>
</dbReference>
<dbReference type="InterPro" id="IPR000719">
    <property type="entry name" value="Prot_kinase_dom"/>
</dbReference>
<protein>
    <submittedName>
        <fullName evidence="2">Kinase-like domain-containing protein</fullName>
    </submittedName>
</protein>
<dbReference type="OrthoDB" id="4062651at2759"/>
<dbReference type="PANTHER" id="PTHR24361">
    <property type="entry name" value="MITOGEN-ACTIVATED KINASE KINASE KINASE"/>
    <property type="match status" value="1"/>
</dbReference>
<comment type="caution">
    <text evidence="2">The sequence shown here is derived from an EMBL/GenBank/DDBJ whole genome shotgun (WGS) entry which is preliminary data.</text>
</comment>
<reference evidence="2" key="1">
    <citation type="journal article" date="2020" name="New Phytol.">
        <title>Comparative genomics reveals dynamic genome evolution in host specialist ectomycorrhizal fungi.</title>
        <authorList>
            <person name="Lofgren L.A."/>
            <person name="Nguyen N.H."/>
            <person name="Vilgalys R."/>
            <person name="Ruytinx J."/>
            <person name="Liao H.L."/>
            <person name="Branco S."/>
            <person name="Kuo A."/>
            <person name="LaButti K."/>
            <person name="Lipzen A."/>
            <person name="Andreopoulos W."/>
            <person name="Pangilinan J."/>
            <person name="Riley R."/>
            <person name="Hundley H."/>
            <person name="Na H."/>
            <person name="Barry K."/>
            <person name="Grigoriev I.V."/>
            <person name="Stajich J.E."/>
            <person name="Kennedy P.G."/>
        </authorList>
    </citation>
    <scope>NUCLEOTIDE SEQUENCE</scope>
    <source>
        <strain evidence="2">DOB743</strain>
    </source>
</reference>
<dbReference type="GO" id="GO:0005524">
    <property type="term" value="F:ATP binding"/>
    <property type="evidence" value="ECO:0007669"/>
    <property type="project" value="InterPro"/>
</dbReference>
<organism evidence="2 3">
    <name type="scientific">Suillus placidus</name>
    <dbReference type="NCBI Taxonomy" id="48579"/>
    <lineage>
        <taxon>Eukaryota</taxon>
        <taxon>Fungi</taxon>
        <taxon>Dikarya</taxon>
        <taxon>Basidiomycota</taxon>
        <taxon>Agaricomycotina</taxon>
        <taxon>Agaricomycetes</taxon>
        <taxon>Agaricomycetidae</taxon>
        <taxon>Boletales</taxon>
        <taxon>Suillineae</taxon>
        <taxon>Suillaceae</taxon>
        <taxon>Suillus</taxon>
    </lineage>
</organism>
<dbReference type="Proteomes" id="UP000714275">
    <property type="component" value="Unassembled WGS sequence"/>
</dbReference>
<gene>
    <name evidence="2" type="ORF">EV702DRAFT_221773</name>
</gene>
<dbReference type="PROSITE" id="PS50011">
    <property type="entry name" value="PROTEIN_KINASE_DOM"/>
    <property type="match status" value="1"/>
</dbReference>
<sequence length="256" mass="28693">MKCGTRMTSWTILSLYGRRVTTIINSSILQWPHHSTSTVFLPPKESESIPIPMHIFKGRWHPSFTELPSVAPRDSFLKRPLILLQDYDAEKEKPDKHDSRTPGDSLAHEAKVYEILKQHPHPNICVYHGCVRDGDHITAICLKNYGRDLMEAVWERDPTLNPAVILDGISKGLTFLHEKLGLVHNDINPANIMLDDAGDPVIIDFDSCTPIGEKIGLSGKAGTFGWTMDPMPTISLPENDLYGLTQIGEFMKGKRS</sequence>
<dbReference type="EMBL" id="JABBWD010000019">
    <property type="protein sequence ID" value="KAG1777755.1"/>
    <property type="molecule type" value="Genomic_DNA"/>
</dbReference>